<reference evidence="1" key="2">
    <citation type="submission" date="2020-09" db="EMBL/GenBank/DDBJ databases">
        <authorList>
            <person name="Sun Q."/>
            <person name="Zhou Y."/>
        </authorList>
    </citation>
    <scope>NUCLEOTIDE SEQUENCE</scope>
    <source>
        <strain evidence="1">CGMCC 4.5737</strain>
    </source>
</reference>
<dbReference type="Proteomes" id="UP000637578">
    <property type="component" value="Unassembled WGS sequence"/>
</dbReference>
<dbReference type="AlphaFoldDB" id="A0A8J3FSR8"/>
<accession>A0A8J3FSR8</accession>
<organism evidence="1 2">
    <name type="scientific">Longimycelium tulufanense</name>
    <dbReference type="NCBI Taxonomy" id="907463"/>
    <lineage>
        <taxon>Bacteria</taxon>
        <taxon>Bacillati</taxon>
        <taxon>Actinomycetota</taxon>
        <taxon>Actinomycetes</taxon>
        <taxon>Pseudonocardiales</taxon>
        <taxon>Pseudonocardiaceae</taxon>
        <taxon>Longimycelium</taxon>
    </lineage>
</organism>
<gene>
    <name evidence="1" type="ORF">GCM10012275_10790</name>
</gene>
<reference evidence="1" key="1">
    <citation type="journal article" date="2014" name="Int. J. Syst. Evol. Microbiol.">
        <title>Complete genome sequence of Corynebacterium casei LMG S-19264T (=DSM 44701T), isolated from a smear-ripened cheese.</title>
        <authorList>
            <consortium name="US DOE Joint Genome Institute (JGI-PGF)"/>
            <person name="Walter F."/>
            <person name="Albersmeier A."/>
            <person name="Kalinowski J."/>
            <person name="Ruckert C."/>
        </authorList>
    </citation>
    <scope>NUCLEOTIDE SEQUENCE</scope>
    <source>
        <strain evidence="1">CGMCC 4.5737</strain>
    </source>
</reference>
<evidence type="ECO:0000313" key="1">
    <source>
        <dbReference type="EMBL" id="GGM41634.1"/>
    </source>
</evidence>
<evidence type="ECO:0000313" key="2">
    <source>
        <dbReference type="Proteomes" id="UP000637578"/>
    </source>
</evidence>
<name>A0A8J3FSR8_9PSEU</name>
<protein>
    <submittedName>
        <fullName evidence="1">Uncharacterized protein</fullName>
    </submittedName>
</protein>
<proteinExistence type="predicted"/>
<sequence length="82" mass="8845">MLRDPVDPERVLPPLGFQLRPWRRAQAVHDAAKVVVDLALAVALGGDCAADIALLRAQPKVFGQDGLRPHGVTGDRRFGPGR</sequence>
<dbReference type="EMBL" id="BMMK01000003">
    <property type="protein sequence ID" value="GGM41634.1"/>
    <property type="molecule type" value="Genomic_DNA"/>
</dbReference>
<keyword evidence="2" id="KW-1185">Reference proteome</keyword>
<comment type="caution">
    <text evidence="1">The sequence shown here is derived from an EMBL/GenBank/DDBJ whole genome shotgun (WGS) entry which is preliminary data.</text>
</comment>